<gene>
    <name evidence="2" type="ORF">AVDCRST_MAG07-2269</name>
</gene>
<feature type="non-terminal residue" evidence="2">
    <location>
        <position position="80"/>
    </location>
</feature>
<evidence type="ECO:0000256" key="1">
    <source>
        <dbReference type="SAM" id="MobiDB-lite"/>
    </source>
</evidence>
<evidence type="ECO:0000313" key="2">
    <source>
        <dbReference type="EMBL" id="CAA9339594.1"/>
    </source>
</evidence>
<proteinExistence type="predicted"/>
<reference evidence="2" key="1">
    <citation type="submission" date="2020-02" db="EMBL/GenBank/DDBJ databases">
        <authorList>
            <person name="Meier V. D."/>
        </authorList>
    </citation>
    <scope>NUCLEOTIDE SEQUENCE</scope>
    <source>
        <strain evidence="2">AVDCRST_MAG07</strain>
    </source>
</reference>
<protein>
    <submittedName>
        <fullName evidence="2">Protein translocase membrane subunit SecG</fullName>
    </submittedName>
</protein>
<accession>A0A6J4LR41</accession>
<organism evidence="2">
    <name type="scientific">uncultured Frankineae bacterium</name>
    <dbReference type="NCBI Taxonomy" id="437475"/>
    <lineage>
        <taxon>Bacteria</taxon>
        <taxon>Bacillati</taxon>
        <taxon>Actinomycetota</taxon>
        <taxon>Actinomycetes</taxon>
        <taxon>Frankiales</taxon>
        <taxon>environmental samples</taxon>
    </lineage>
</organism>
<feature type="compositionally biased region" description="Basic and acidic residues" evidence="1">
    <location>
        <begin position="46"/>
        <end position="59"/>
    </location>
</feature>
<feature type="compositionally biased region" description="Low complexity" evidence="1">
    <location>
        <begin position="18"/>
        <end position="32"/>
    </location>
</feature>
<sequence>GHLPVRAAGRHQHRLDRAGPAAPRQGRRPVQPVRRRSVVLAGRQRRGGEEPRPPHDRLRPGLGRVHRRPGAAAQGDPRRL</sequence>
<feature type="region of interest" description="Disordered" evidence="1">
    <location>
        <begin position="1"/>
        <end position="80"/>
    </location>
</feature>
<dbReference type="EMBL" id="CADCUB010000112">
    <property type="protein sequence ID" value="CAA9339594.1"/>
    <property type="molecule type" value="Genomic_DNA"/>
</dbReference>
<feature type="non-terminal residue" evidence="2">
    <location>
        <position position="1"/>
    </location>
</feature>
<name>A0A6J4LR41_9ACTN</name>
<dbReference type="AlphaFoldDB" id="A0A6J4LR41"/>